<keyword evidence="2" id="KW-0547">Nucleotide-binding</keyword>
<name>A0AAW0YUC8_9TREE</name>
<sequence>MVESRIRTLVQDLENTDNILTAHPMIGGIGNVFYCLTEEEQAAASQGELAPEVMNRKEEDVEGKDYKKIYTKNFFIGLEIEKKPKDGQGSRVLNLFYPSKRFCAACQQWEKYNEMEMSVILRPAKRSDLPPYCFPEGLPKSKKKAKRAQLNGTADVGAEESHEGQGPSKRSKATTSDIGSSGPQSETLPVPSPDETPASTPNMTPASLNLFPNGVPVPNGADPIPPVESNGVQAVDIEPPPGIENMPPLSATAMSSFATAAKGVATDQDSNSEGLLVLNGSTVS</sequence>
<feature type="compositionally biased region" description="Polar residues" evidence="4">
    <location>
        <begin position="197"/>
        <end position="207"/>
    </location>
</feature>
<evidence type="ECO:0000313" key="7">
    <source>
        <dbReference type="Proteomes" id="UP001388673"/>
    </source>
</evidence>
<evidence type="ECO:0000256" key="3">
    <source>
        <dbReference type="ARBA" id="ARBA00022840"/>
    </source>
</evidence>
<dbReference type="KEGG" id="kne:92183939"/>
<dbReference type="Proteomes" id="UP001388673">
    <property type="component" value="Unassembled WGS sequence"/>
</dbReference>
<dbReference type="EMBL" id="JBCAWK010000013">
    <property type="protein sequence ID" value="KAK8844831.1"/>
    <property type="molecule type" value="Genomic_DNA"/>
</dbReference>
<dbReference type="GO" id="GO:0005524">
    <property type="term" value="F:ATP binding"/>
    <property type="evidence" value="ECO:0007669"/>
    <property type="project" value="UniProtKB-KW"/>
</dbReference>
<evidence type="ECO:0000259" key="5">
    <source>
        <dbReference type="Pfam" id="PF04926"/>
    </source>
</evidence>
<accession>A0AAW0YUC8</accession>
<dbReference type="InterPro" id="IPR011068">
    <property type="entry name" value="NuclTrfase_I-like_C"/>
</dbReference>
<evidence type="ECO:0000256" key="1">
    <source>
        <dbReference type="ARBA" id="ARBA00022679"/>
    </source>
</evidence>
<evidence type="ECO:0000313" key="6">
    <source>
        <dbReference type="EMBL" id="KAK8844831.1"/>
    </source>
</evidence>
<dbReference type="GO" id="GO:0003723">
    <property type="term" value="F:RNA binding"/>
    <property type="evidence" value="ECO:0007669"/>
    <property type="project" value="InterPro"/>
</dbReference>
<dbReference type="Gene3D" id="3.30.70.590">
    <property type="entry name" value="Poly(A) polymerase predicted RNA binding domain"/>
    <property type="match status" value="1"/>
</dbReference>
<proteinExistence type="predicted"/>
<dbReference type="RefSeq" id="XP_066800055.1">
    <property type="nucleotide sequence ID" value="XM_066949761.1"/>
</dbReference>
<dbReference type="Pfam" id="PF04926">
    <property type="entry name" value="PAP_RNA-bind"/>
    <property type="match status" value="1"/>
</dbReference>
<organism evidence="6 7">
    <name type="scientific">Kwoniella newhampshirensis</name>
    <dbReference type="NCBI Taxonomy" id="1651941"/>
    <lineage>
        <taxon>Eukaryota</taxon>
        <taxon>Fungi</taxon>
        <taxon>Dikarya</taxon>
        <taxon>Basidiomycota</taxon>
        <taxon>Agaricomycotina</taxon>
        <taxon>Tremellomycetes</taxon>
        <taxon>Tremellales</taxon>
        <taxon>Cryptococcaceae</taxon>
        <taxon>Kwoniella</taxon>
    </lineage>
</organism>
<dbReference type="SUPFAM" id="SSF55003">
    <property type="entry name" value="PAP/Archaeal CCA-adding enzyme, C-terminal domain"/>
    <property type="match status" value="1"/>
</dbReference>
<dbReference type="AlphaFoldDB" id="A0AAW0YUC8"/>
<keyword evidence="1" id="KW-0808">Transferase</keyword>
<protein>
    <recommendedName>
        <fullName evidence="5">Poly(A) polymerase RNA-binding domain-containing protein</fullName>
    </recommendedName>
</protein>
<feature type="domain" description="Poly(A) polymerase RNA-binding" evidence="5">
    <location>
        <begin position="1"/>
        <end position="143"/>
    </location>
</feature>
<gene>
    <name evidence="6" type="ORF">IAR55_006681</name>
</gene>
<feature type="region of interest" description="Disordered" evidence="4">
    <location>
        <begin position="131"/>
        <end position="247"/>
    </location>
</feature>
<comment type="caution">
    <text evidence="6">The sequence shown here is derived from an EMBL/GenBank/DDBJ whole genome shotgun (WGS) entry which is preliminary data.</text>
</comment>
<dbReference type="GO" id="GO:0016779">
    <property type="term" value="F:nucleotidyltransferase activity"/>
    <property type="evidence" value="ECO:0007669"/>
    <property type="project" value="InterPro"/>
</dbReference>
<evidence type="ECO:0000256" key="4">
    <source>
        <dbReference type="SAM" id="MobiDB-lite"/>
    </source>
</evidence>
<dbReference type="GO" id="GO:0031123">
    <property type="term" value="P:RNA 3'-end processing"/>
    <property type="evidence" value="ECO:0007669"/>
    <property type="project" value="InterPro"/>
</dbReference>
<feature type="compositionally biased region" description="Polar residues" evidence="4">
    <location>
        <begin position="173"/>
        <end position="187"/>
    </location>
</feature>
<reference evidence="6 7" key="1">
    <citation type="journal article" date="2024" name="bioRxiv">
        <title>Comparative genomics of Cryptococcus and Kwoniella reveals pathogenesis evolution and contrasting karyotype dynamics via intercentromeric recombination or chromosome fusion.</title>
        <authorList>
            <person name="Coelho M.A."/>
            <person name="David-Palma M."/>
            <person name="Shea T."/>
            <person name="Bowers K."/>
            <person name="McGinley-Smith S."/>
            <person name="Mohammad A.W."/>
            <person name="Gnirke A."/>
            <person name="Yurkov A.M."/>
            <person name="Nowrousian M."/>
            <person name="Sun S."/>
            <person name="Cuomo C.A."/>
            <person name="Heitman J."/>
        </authorList>
    </citation>
    <scope>NUCLEOTIDE SEQUENCE [LARGE SCALE GENOMIC DNA]</scope>
    <source>
        <strain evidence="6 7">CBS 13917</strain>
    </source>
</reference>
<evidence type="ECO:0000256" key="2">
    <source>
        <dbReference type="ARBA" id="ARBA00022741"/>
    </source>
</evidence>
<keyword evidence="7" id="KW-1185">Reference proteome</keyword>
<dbReference type="GeneID" id="92183939"/>
<dbReference type="InterPro" id="IPR007010">
    <property type="entry name" value="PolA_pol_RNA-bd_dom"/>
</dbReference>
<keyword evidence="3" id="KW-0067">ATP-binding</keyword>